<keyword evidence="3" id="KW-0732">Signal</keyword>
<evidence type="ECO:0000313" key="5">
    <source>
        <dbReference type="Proteomes" id="UP000295281"/>
    </source>
</evidence>
<feature type="transmembrane region" description="Helical" evidence="2">
    <location>
        <begin position="149"/>
        <end position="167"/>
    </location>
</feature>
<feature type="chain" id="PRO_5020370066" evidence="3">
    <location>
        <begin position="24"/>
        <end position="175"/>
    </location>
</feature>
<dbReference type="EMBL" id="SNYN01000006">
    <property type="protein sequence ID" value="TDQ52377.1"/>
    <property type="molecule type" value="Genomic_DNA"/>
</dbReference>
<evidence type="ECO:0000256" key="3">
    <source>
        <dbReference type="SAM" id="SignalP"/>
    </source>
</evidence>
<comment type="caution">
    <text evidence="4">The sequence shown here is derived from an EMBL/GenBank/DDBJ whole genome shotgun (WGS) entry which is preliminary data.</text>
</comment>
<evidence type="ECO:0000256" key="1">
    <source>
        <dbReference type="SAM" id="MobiDB-lite"/>
    </source>
</evidence>
<proteinExistence type="predicted"/>
<gene>
    <name evidence="4" type="ORF">EV190_10614</name>
</gene>
<keyword evidence="2" id="KW-1133">Transmembrane helix</keyword>
<organism evidence="4 5">
    <name type="scientific">Actinorugispora endophytica</name>
    <dbReference type="NCBI Taxonomy" id="1605990"/>
    <lineage>
        <taxon>Bacteria</taxon>
        <taxon>Bacillati</taxon>
        <taxon>Actinomycetota</taxon>
        <taxon>Actinomycetes</taxon>
        <taxon>Streptosporangiales</taxon>
        <taxon>Nocardiopsidaceae</taxon>
        <taxon>Actinorugispora</taxon>
    </lineage>
</organism>
<sequence length="175" mass="17368">MKLLMASGIAATALVLVAGPAAADGSVTVVPREARPGSAVVLESSCVKGAKRLEYTSQAFAGTATVSLQDNAGSAHATLKNGLAPGVYEVRGECKGGPSDEVVRSEIVVVEDDPSSGPDAVPAVPPTPAGAPQSGGGGTYQRTDPTVPLATLAGGLLVVAGVGLVAYRRAVRHGR</sequence>
<feature type="region of interest" description="Disordered" evidence="1">
    <location>
        <begin position="112"/>
        <end position="143"/>
    </location>
</feature>
<reference evidence="4 5" key="1">
    <citation type="submission" date="2019-03" db="EMBL/GenBank/DDBJ databases">
        <title>Genomic Encyclopedia of Type Strains, Phase IV (KMG-IV): sequencing the most valuable type-strain genomes for metagenomic binning, comparative biology and taxonomic classification.</title>
        <authorList>
            <person name="Goeker M."/>
        </authorList>
    </citation>
    <scope>NUCLEOTIDE SEQUENCE [LARGE SCALE GENOMIC DNA]</scope>
    <source>
        <strain evidence="4 5">DSM 46770</strain>
    </source>
</reference>
<keyword evidence="2" id="KW-0472">Membrane</keyword>
<evidence type="ECO:0000256" key="2">
    <source>
        <dbReference type="SAM" id="Phobius"/>
    </source>
</evidence>
<accession>A0A4R6V2M2</accession>
<dbReference type="Proteomes" id="UP000295281">
    <property type="component" value="Unassembled WGS sequence"/>
</dbReference>
<evidence type="ECO:0000313" key="4">
    <source>
        <dbReference type="EMBL" id="TDQ52377.1"/>
    </source>
</evidence>
<keyword evidence="2" id="KW-0812">Transmembrane</keyword>
<protein>
    <submittedName>
        <fullName evidence="4">Uncharacterized protein</fullName>
    </submittedName>
</protein>
<keyword evidence="5" id="KW-1185">Reference proteome</keyword>
<name>A0A4R6V2M2_9ACTN</name>
<feature type="signal peptide" evidence="3">
    <location>
        <begin position="1"/>
        <end position="23"/>
    </location>
</feature>
<dbReference type="RefSeq" id="WP_133741294.1">
    <property type="nucleotide sequence ID" value="NZ_SNYN01000006.1"/>
</dbReference>
<dbReference type="AlphaFoldDB" id="A0A4R6V2M2"/>